<dbReference type="GO" id="GO:0004066">
    <property type="term" value="F:asparagine synthase (glutamine-hydrolyzing) activity"/>
    <property type="evidence" value="ECO:0007669"/>
    <property type="project" value="UniProtKB-EC"/>
</dbReference>
<dbReference type="PANTHER" id="PTHR11772">
    <property type="entry name" value="ASPARAGINE SYNTHETASE"/>
    <property type="match status" value="1"/>
</dbReference>
<sequence length="1291" mass="143041">MASQQSGAKGGGLSLYANLLDPASESSGTISRAPVVFKQSSEGEAQPDDAATDKQQQISAGSAIPSLFTFCGGCVLSDLIAHLSNQKPKAKPPFTKTAPIAPKPELASSGNNAAARLQAKSTLADWASTADDDDDINGFYGGAKRQRGGRKKRKKNRDGPEMMTNWDDIYDPSRPNNYEEYKQSDEKIREVRDWKDRLYAHRMARRPSSDYDSDNDYPLSKNRQFAPPPYNFAPPPGLNDTSQVGLDGNREETYDEKPQPPEDQEMTDTDYQPPPPATIPDDATGEDAYARRLQMNQQPPAPSAPPPPPPPEPPTAGTPSMSVFQPASATISRAPVRYVLPPPPEDIPATEEELEATFAEEEPVQDEEGDAPRSLRPGQQGFAERLMAKYGWTKGSGLGATGSGIVNPLQVKVQKQKKKPDSEGGGFAMPPGRGKIIASKKKAEEGGKFGEMSEVIVLHGMVDGLDLDAELDNSQGGGLMQEIGEECNEKYGRVERVFIHRESDGPIPVFVKFTAQLSALRAVNALEGRVFNGNTITARFYDTEKFESGVYQKQWRRDHPFGFYAKPYRNAQGVLDMKKWECGIPGKAGTLWDGGLFKLDLIFPEEYPTKPPKCKFVPPLFHPNVYPSGTVCLSILNEEEAWKPAITIKQILLGVQDLLDDPNPESPAQAEAYNLFKKDRTAYERRINMALANLGIDGAANGRNTKSSVRQQSSKSVTKPSPAEGRNASYLIGHPDVQKFKPTALRMAKALRHRGPDWSGSFIGNKTILAHERLSIVGVDTGSQPLINDDKTIALAVNGEIYNHRILRKSLDPSYNYKTHSDCEVIIPLYMKYGLDAPKHLDGMFSWVLYDAKEDRVIAARDPIGITSFYQGWSWKTPGAVYFASELKSLHPVCDRIIAFPPGHVYDSKTGSMTRYFEPTWWDPTNVPSTPIDYKLLRETFERSVRKRLMAEVPYGVLLSGGLDSSLVASIAQRETLRTRSQAGDADSGLVGIDDTDGLSNVTVMAQLHSFSIGLPGAPDTQAALEVAKFLGTKHHAFTFTIEDGLNALSDVIYHLETYDVTTIRASTPMYLLSRKIKALGVKMVLSGEGSDEIFGGYLYFHAAPNKEEFHAETVRRVKNLHLADCLRANKSTSAWGLEARVPFLDKQFLETSMNIDPKEKMITKDRIEKYILRKAFDTSDEPDVAPYLPDNILWRQKEQFSDGVGYGWIDGLKDTAELHVTDEMMANPKPEWGNDIPDTKEAYWYRMMFDEQFPTYCAGTVERWVPTWSKQSDPSGRAISTHNAKYENAV</sequence>
<dbReference type="InterPro" id="IPR000608">
    <property type="entry name" value="UBC"/>
</dbReference>
<dbReference type="EMBL" id="CVMT01000002">
    <property type="protein sequence ID" value="CRG85448.1"/>
    <property type="molecule type" value="Genomic_DNA"/>
</dbReference>
<evidence type="ECO:0000256" key="15">
    <source>
        <dbReference type="ARBA" id="ARBA00044296"/>
    </source>
</evidence>
<dbReference type="InterPro" id="IPR012677">
    <property type="entry name" value="Nucleotide-bd_a/b_plait_sf"/>
</dbReference>
<feature type="region of interest" description="Disordered" evidence="19">
    <location>
        <begin position="86"/>
        <end position="377"/>
    </location>
</feature>
<dbReference type="FunFam" id="3.60.20.10:FF:000050">
    <property type="entry name" value="Asparagine synthetase 2"/>
    <property type="match status" value="1"/>
</dbReference>
<feature type="region of interest" description="Disordered" evidence="19">
    <location>
        <begin position="412"/>
        <end position="434"/>
    </location>
</feature>
<dbReference type="Pfam" id="PF00179">
    <property type="entry name" value="UQ_con"/>
    <property type="match status" value="1"/>
</dbReference>
<dbReference type="PROSITE" id="PS51278">
    <property type="entry name" value="GATASE_TYPE_2"/>
    <property type="match status" value="1"/>
</dbReference>
<evidence type="ECO:0000256" key="8">
    <source>
        <dbReference type="ARBA" id="ARBA00022741"/>
    </source>
</evidence>
<dbReference type="NCBIfam" id="NF006949">
    <property type="entry name" value="PRK09431.1"/>
    <property type="match status" value="1"/>
</dbReference>
<evidence type="ECO:0000256" key="1">
    <source>
        <dbReference type="ARBA" id="ARBA00004123"/>
    </source>
</evidence>
<dbReference type="InterPro" id="IPR016135">
    <property type="entry name" value="UBQ-conjugating_enzyme/RWD"/>
</dbReference>
<keyword evidence="6" id="KW-0028">Amino-acid biosynthesis</keyword>
<comment type="subcellular location">
    <subcellularLocation>
        <location evidence="1">Nucleus</location>
    </subcellularLocation>
</comment>
<comment type="catalytic activity">
    <reaction evidence="16">
        <text>L-aspartate + L-glutamine + ATP + H2O = L-asparagine + L-glutamate + AMP + diphosphate + H(+)</text>
        <dbReference type="Rhea" id="RHEA:12228"/>
        <dbReference type="ChEBI" id="CHEBI:15377"/>
        <dbReference type="ChEBI" id="CHEBI:15378"/>
        <dbReference type="ChEBI" id="CHEBI:29985"/>
        <dbReference type="ChEBI" id="CHEBI:29991"/>
        <dbReference type="ChEBI" id="CHEBI:30616"/>
        <dbReference type="ChEBI" id="CHEBI:33019"/>
        <dbReference type="ChEBI" id="CHEBI:58048"/>
        <dbReference type="ChEBI" id="CHEBI:58359"/>
        <dbReference type="ChEBI" id="CHEBI:456215"/>
        <dbReference type="EC" id="6.3.5.4"/>
    </reaction>
</comment>
<feature type="domain" description="UBC core" evidence="20">
    <location>
        <begin position="543"/>
        <end position="696"/>
    </location>
</feature>
<evidence type="ECO:0000256" key="13">
    <source>
        <dbReference type="ARBA" id="ARBA00023242"/>
    </source>
</evidence>
<evidence type="ECO:0000256" key="7">
    <source>
        <dbReference type="ARBA" id="ARBA00022679"/>
    </source>
</evidence>
<dbReference type="SUPFAM" id="SSF52402">
    <property type="entry name" value="Adenine nucleotide alpha hydrolases-like"/>
    <property type="match status" value="1"/>
</dbReference>
<dbReference type="InterPro" id="IPR014729">
    <property type="entry name" value="Rossmann-like_a/b/a_fold"/>
</dbReference>
<evidence type="ECO:0000256" key="12">
    <source>
        <dbReference type="ARBA" id="ARBA00022962"/>
    </source>
</evidence>
<dbReference type="STRING" id="28573.A0A0U1LSE7"/>
<comment type="pathway">
    <text evidence="3">Amino-acid biosynthesis; L-asparagine biosynthesis; L-asparagine from L-aspartate (L-Gln route): step 1/1.</text>
</comment>
<feature type="domain" description="Glutamine amidotransferase type-2" evidence="22">
    <location>
        <begin position="726"/>
        <end position="911"/>
    </location>
</feature>
<feature type="compositionally biased region" description="Low complexity" evidence="19">
    <location>
        <begin position="92"/>
        <end position="104"/>
    </location>
</feature>
<evidence type="ECO:0000256" key="14">
    <source>
        <dbReference type="ARBA" id="ARBA00039165"/>
    </source>
</evidence>
<evidence type="ECO:0000256" key="19">
    <source>
        <dbReference type="SAM" id="MobiDB-lite"/>
    </source>
</evidence>
<dbReference type="SMART" id="SM00443">
    <property type="entry name" value="G_patch"/>
    <property type="match status" value="1"/>
</dbReference>
<dbReference type="CDD" id="cd01991">
    <property type="entry name" value="Asn_synthase_B_C"/>
    <property type="match status" value="1"/>
</dbReference>
<protein>
    <recommendedName>
        <fullName evidence="14">SUMO-conjugating enzyme UBC9</fullName>
        <ecNumber evidence="4">6.3.5.4</ecNumber>
    </recommendedName>
    <alternativeName>
        <fullName evidence="15">Ubiquitin carrier protein 9</fullName>
    </alternativeName>
    <alternativeName>
        <fullName evidence="17">Ubiquitin-conjugating enzyme E2-18 kDa</fullName>
    </alternativeName>
</protein>
<evidence type="ECO:0000259" key="21">
    <source>
        <dbReference type="PROSITE" id="PS50174"/>
    </source>
</evidence>
<feature type="compositionally biased region" description="Basic and acidic residues" evidence="19">
    <location>
        <begin position="248"/>
        <end position="260"/>
    </location>
</feature>
<evidence type="ECO:0000256" key="17">
    <source>
        <dbReference type="ARBA" id="ARBA00081544"/>
    </source>
</evidence>
<evidence type="ECO:0000256" key="10">
    <source>
        <dbReference type="ARBA" id="ARBA00022840"/>
    </source>
</evidence>
<dbReference type="GO" id="GO:0006529">
    <property type="term" value="P:asparagine biosynthetic process"/>
    <property type="evidence" value="ECO:0007669"/>
    <property type="project" value="UniProtKB-KW"/>
</dbReference>
<evidence type="ECO:0000256" key="3">
    <source>
        <dbReference type="ARBA" id="ARBA00005187"/>
    </source>
</evidence>
<reference evidence="23 24" key="1">
    <citation type="submission" date="2015-04" db="EMBL/GenBank/DDBJ databases">
        <authorList>
            <person name="Syromyatnikov M.Y."/>
            <person name="Popov V.N."/>
        </authorList>
    </citation>
    <scope>NUCLEOTIDE SEQUENCE [LARGE SCALE GENOMIC DNA]</scope>
    <source>
        <strain evidence="23">WF-38-12</strain>
    </source>
</reference>
<evidence type="ECO:0000256" key="6">
    <source>
        <dbReference type="ARBA" id="ARBA00022605"/>
    </source>
</evidence>
<dbReference type="InterPro" id="IPR050795">
    <property type="entry name" value="Asn_Synthetase"/>
</dbReference>
<feature type="region of interest" description="Disordered" evidence="19">
    <location>
        <begin position="24"/>
        <end position="57"/>
    </location>
</feature>
<dbReference type="InterPro" id="IPR033738">
    <property type="entry name" value="AsnB_N"/>
</dbReference>
<dbReference type="FunFam" id="3.30.70.330:FF:000495">
    <property type="entry name" value="Putative G-patch DNA repair protein (Drt111)"/>
    <property type="match status" value="1"/>
</dbReference>
<comment type="pathway">
    <text evidence="2">Protein modification; protein sumoylation.</text>
</comment>
<dbReference type="PROSITE" id="PS50174">
    <property type="entry name" value="G_PATCH"/>
    <property type="match status" value="1"/>
</dbReference>
<dbReference type="Gene3D" id="3.30.70.330">
    <property type="match status" value="1"/>
</dbReference>
<gene>
    <name evidence="23" type="ORF">PISL3812_02510</name>
</gene>
<evidence type="ECO:0000256" key="4">
    <source>
        <dbReference type="ARBA" id="ARBA00012737"/>
    </source>
</evidence>
<dbReference type="GO" id="GO:0005694">
    <property type="term" value="C:chromosome"/>
    <property type="evidence" value="ECO:0007669"/>
    <property type="project" value="UniProtKB-ARBA"/>
</dbReference>
<keyword evidence="13" id="KW-0539">Nucleus</keyword>
<feature type="compositionally biased region" description="Pro residues" evidence="19">
    <location>
        <begin position="226"/>
        <end position="237"/>
    </location>
</feature>
<dbReference type="SMART" id="SM00212">
    <property type="entry name" value="UBCc"/>
    <property type="match status" value="1"/>
</dbReference>
<evidence type="ECO:0000313" key="24">
    <source>
        <dbReference type="Proteomes" id="UP000054383"/>
    </source>
</evidence>
<feature type="compositionally biased region" description="Acidic residues" evidence="19">
    <location>
        <begin position="348"/>
        <end position="369"/>
    </location>
</feature>
<evidence type="ECO:0000313" key="23">
    <source>
        <dbReference type="EMBL" id="CRG85448.1"/>
    </source>
</evidence>
<dbReference type="SUPFAM" id="SSF54928">
    <property type="entry name" value="RNA-binding domain, RBD"/>
    <property type="match status" value="1"/>
</dbReference>
<feature type="compositionally biased region" description="Basic residues" evidence="19">
    <location>
        <begin position="144"/>
        <end position="156"/>
    </location>
</feature>
<dbReference type="InterPro" id="IPR029055">
    <property type="entry name" value="Ntn_hydrolases_N"/>
</dbReference>
<dbReference type="GO" id="GO:0019789">
    <property type="term" value="F:SUMO transferase activity"/>
    <property type="evidence" value="ECO:0007669"/>
    <property type="project" value="UniProtKB-ARBA"/>
</dbReference>
<dbReference type="PANTHER" id="PTHR11772:SF2">
    <property type="entry name" value="ASPARAGINE SYNTHETASE [GLUTAMINE-HYDROLYZING]"/>
    <property type="match status" value="1"/>
</dbReference>
<dbReference type="InterPro" id="IPR023313">
    <property type="entry name" value="UBQ-conjugating_AS"/>
</dbReference>
<dbReference type="CDD" id="cd23798">
    <property type="entry name" value="UBCc_UBE2I"/>
    <property type="match status" value="1"/>
</dbReference>
<dbReference type="SUPFAM" id="SSF54495">
    <property type="entry name" value="UBC-like"/>
    <property type="match status" value="1"/>
</dbReference>
<keyword evidence="5" id="KW-0436">Ligase</keyword>
<dbReference type="GO" id="GO:0005829">
    <property type="term" value="C:cytosol"/>
    <property type="evidence" value="ECO:0007669"/>
    <property type="project" value="TreeGrafter"/>
</dbReference>
<dbReference type="FunFam" id="3.10.110.10:FF:000035">
    <property type="entry name" value="SUMO-conjugating enzyme ubc9"/>
    <property type="match status" value="1"/>
</dbReference>
<dbReference type="CDD" id="cd00712">
    <property type="entry name" value="AsnB"/>
    <property type="match status" value="1"/>
</dbReference>
<evidence type="ECO:0000259" key="20">
    <source>
        <dbReference type="PROSITE" id="PS50127"/>
    </source>
</evidence>
<evidence type="ECO:0000259" key="22">
    <source>
        <dbReference type="PROSITE" id="PS51278"/>
    </source>
</evidence>
<dbReference type="OrthoDB" id="409189at2759"/>
<evidence type="ECO:0000256" key="2">
    <source>
        <dbReference type="ARBA" id="ARBA00004718"/>
    </source>
</evidence>
<feature type="compositionally biased region" description="Basic and acidic residues" evidence="19">
    <location>
        <begin position="177"/>
        <end position="199"/>
    </location>
</feature>
<keyword evidence="12" id="KW-0315">Glutamine amidotransferase</keyword>
<dbReference type="PROSITE" id="PS00183">
    <property type="entry name" value="UBC_1"/>
    <property type="match status" value="1"/>
</dbReference>
<dbReference type="Proteomes" id="UP000054383">
    <property type="component" value="Unassembled WGS sequence"/>
</dbReference>
<feature type="compositionally biased region" description="Pro residues" evidence="19">
    <location>
        <begin position="299"/>
        <end position="316"/>
    </location>
</feature>
<evidence type="ECO:0000256" key="9">
    <source>
        <dbReference type="ARBA" id="ARBA00022786"/>
    </source>
</evidence>
<feature type="active site" description="Glycyl thioester intermediate" evidence="18">
    <location>
        <position position="632"/>
    </location>
</feature>
<keyword evidence="8" id="KW-0547">Nucleotide-binding</keyword>
<proteinExistence type="predicted"/>
<feature type="region of interest" description="Disordered" evidence="19">
    <location>
        <begin position="1270"/>
        <end position="1291"/>
    </location>
</feature>
<name>A0A0U1LSE7_TALIS</name>
<dbReference type="InterPro" id="IPR035979">
    <property type="entry name" value="RBD_domain_sf"/>
</dbReference>
<organism evidence="23 24">
    <name type="scientific">Talaromyces islandicus</name>
    <name type="common">Penicillium islandicum</name>
    <dbReference type="NCBI Taxonomy" id="28573"/>
    <lineage>
        <taxon>Eukaryota</taxon>
        <taxon>Fungi</taxon>
        <taxon>Dikarya</taxon>
        <taxon>Ascomycota</taxon>
        <taxon>Pezizomycotina</taxon>
        <taxon>Eurotiomycetes</taxon>
        <taxon>Eurotiomycetidae</taxon>
        <taxon>Eurotiales</taxon>
        <taxon>Trichocomaceae</taxon>
        <taxon>Talaromyces</taxon>
        <taxon>Talaromyces sect. Islandici</taxon>
    </lineage>
</organism>
<feature type="compositionally biased region" description="Polar residues" evidence="19">
    <location>
        <begin position="321"/>
        <end position="331"/>
    </location>
</feature>
<feature type="domain" description="G-patch" evidence="21">
    <location>
        <begin position="379"/>
        <end position="430"/>
    </location>
</feature>
<dbReference type="EC" id="6.3.5.4" evidence="4"/>
<dbReference type="Gene3D" id="3.60.20.10">
    <property type="entry name" value="Glutamine Phosphoribosylpyrophosphate, subunit 1, domain 1"/>
    <property type="match status" value="1"/>
</dbReference>
<dbReference type="InterPro" id="IPR000467">
    <property type="entry name" value="G_patch_dom"/>
</dbReference>
<feature type="region of interest" description="Disordered" evidence="19">
    <location>
        <begin position="701"/>
        <end position="728"/>
    </location>
</feature>
<dbReference type="GO" id="GO:0016925">
    <property type="term" value="P:protein sumoylation"/>
    <property type="evidence" value="ECO:0007669"/>
    <property type="project" value="UniProtKB-ARBA"/>
</dbReference>
<dbReference type="SUPFAM" id="SSF56235">
    <property type="entry name" value="N-terminal nucleophile aminohydrolases (Ntn hydrolases)"/>
    <property type="match status" value="1"/>
</dbReference>
<feature type="compositionally biased region" description="Low complexity" evidence="19">
    <location>
        <begin position="705"/>
        <end position="718"/>
    </location>
</feature>
<accession>A0A0U1LSE7</accession>
<dbReference type="Pfam" id="PF13537">
    <property type="entry name" value="GATase_7"/>
    <property type="match status" value="1"/>
</dbReference>
<feature type="compositionally biased region" description="Polar residues" evidence="19">
    <location>
        <begin position="1270"/>
        <end position="1284"/>
    </location>
</feature>
<keyword evidence="9" id="KW-0833">Ubl conjugation pathway</keyword>
<keyword evidence="24" id="KW-1185">Reference proteome</keyword>
<dbReference type="InterPro" id="IPR006426">
    <property type="entry name" value="Asn_synth_AEB"/>
</dbReference>
<evidence type="ECO:0000256" key="18">
    <source>
        <dbReference type="PROSITE-ProRule" id="PRU10133"/>
    </source>
</evidence>
<dbReference type="PROSITE" id="PS50127">
    <property type="entry name" value="UBC_2"/>
    <property type="match status" value="1"/>
</dbReference>
<dbReference type="GO" id="GO:0003676">
    <property type="term" value="F:nucleic acid binding"/>
    <property type="evidence" value="ECO:0007669"/>
    <property type="project" value="InterPro"/>
</dbReference>
<dbReference type="NCBIfam" id="TIGR01536">
    <property type="entry name" value="asn_synth_AEB"/>
    <property type="match status" value="1"/>
</dbReference>
<evidence type="ECO:0000256" key="5">
    <source>
        <dbReference type="ARBA" id="ARBA00022598"/>
    </source>
</evidence>
<keyword evidence="11" id="KW-0061">Asparagine biosynthesis</keyword>
<dbReference type="FunFam" id="3.40.50.620:FF:000031">
    <property type="entry name" value="Asparagine synthase B"/>
    <property type="match status" value="1"/>
</dbReference>
<dbReference type="InterPro" id="IPR017932">
    <property type="entry name" value="GATase_2_dom"/>
</dbReference>
<keyword evidence="7" id="KW-0808">Transferase</keyword>
<dbReference type="Gene3D" id="3.40.50.620">
    <property type="entry name" value="HUPs"/>
    <property type="match status" value="1"/>
</dbReference>
<dbReference type="InterPro" id="IPR001962">
    <property type="entry name" value="Asn_synthase"/>
</dbReference>
<evidence type="ECO:0000256" key="11">
    <source>
        <dbReference type="ARBA" id="ARBA00022888"/>
    </source>
</evidence>
<dbReference type="Pfam" id="PF00733">
    <property type="entry name" value="Asn_synthase"/>
    <property type="match status" value="1"/>
</dbReference>
<evidence type="ECO:0000256" key="16">
    <source>
        <dbReference type="ARBA" id="ARBA00048741"/>
    </source>
</evidence>
<dbReference type="Pfam" id="PF01585">
    <property type="entry name" value="G-patch"/>
    <property type="match status" value="1"/>
</dbReference>
<keyword evidence="10" id="KW-0067">ATP-binding</keyword>
<dbReference type="GO" id="GO:0005634">
    <property type="term" value="C:nucleus"/>
    <property type="evidence" value="ECO:0007669"/>
    <property type="project" value="UniProtKB-SubCell"/>
</dbReference>
<dbReference type="Gene3D" id="3.10.110.10">
    <property type="entry name" value="Ubiquitin Conjugating Enzyme"/>
    <property type="match status" value="1"/>
</dbReference>
<dbReference type="GO" id="GO:0005524">
    <property type="term" value="F:ATP binding"/>
    <property type="evidence" value="ECO:0007669"/>
    <property type="project" value="UniProtKB-KW"/>
</dbReference>